<dbReference type="InterPro" id="IPR026073">
    <property type="entry name" value="GGNBP2"/>
</dbReference>
<gene>
    <name evidence="3" type="primary">LOC100376609</name>
</gene>
<name>A0ABM0GIZ6_SACKO</name>
<dbReference type="PANTHER" id="PTHR13601:SF2">
    <property type="entry name" value="GAMETOGENETIN-BINDING PROTEIN 2"/>
    <property type="match status" value="1"/>
</dbReference>
<dbReference type="GeneID" id="100376609"/>
<dbReference type="Proteomes" id="UP000694865">
    <property type="component" value="Unplaced"/>
</dbReference>
<keyword evidence="2" id="KW-1185">Reference proteome</keyword>
<reference evidence="3" key="1">
    <citation type="submission" date="2025-08" db="UniProtKB">
        <authorList>
            <consortium name="RefSeq"/>
        </authorList>
    </citation>
    <scope>IDENTIFICATION</scope>
    <source>
        <tissue evidence="3">Testes</tissue>
    </source>
</reference>
<proteinExistence type="predicted"/>
<sequence length="636" mass="72039">MAKLVAVCQREEKFPFQGRQIPLVIDDGLTMVMEFANPDFLECDASKFSRSKQAEMQQFIQKFHLLNKDELAVAMMVTSKELFNTLSLLVPCVGCRRSVERMFHQLVQSGHQRALDPLVVTPSAVLSIVRDTLFDARSVFILFNVQGSQLNSMMDNIPKVKKNKRCMLHSLDTQKTKLIGSWLDVWDVLSQECRDEVTVIEADALMETTEVYLRKHRFCTECKSKVMRAYSILIGEVDSCQEKGYCPTLYEGLRCCPQERHVHVLCDTEFIAQLITRAEPDLNGGRRERHAKTIDIAQEEVLTCLGIQLYERLYRIWQKLRAEEQTWQILFYLGVTALKKSFEVAIEDKQGVTMLELVCEEINEAEKAKQQRKEQKKQRKKAKKKNRSESAEDLVPTAEPEIPRKSKPKCTDSKPLGQCAKANCQKAVDRNDNTDPCDTCELSKHGLKALSSTQLTSTCHCEEQEHKTCNGYGEYSPNDGGYCSESSSESHSKDCQENHNPQQAGELVEGVNSECLCSENGKSSKSKIANTSDGLNGVCRICQCTDEKQLHKAMGWTAKLEDMLEDPCSSDEENCISEEEIKLFTANRSKVTVQRKELREVLKQRFNRFYQDGAAVDETNQPAADVACQIGKVGLN</sequence>
<evidence type="ECO:0000313" key="3">
    <source>
        <dbReference type="RefSeq" id="XP_002730883.2"/>
    </source>
</evidence>
<feature type="region of interest" description="Disordered" evidence="1">
    <location>
        <begin position="368"/>
        <end position="413"/>
    </location>
</feature>
<accession>A0ABM0GIZ6</accession>
<dbReference type="RefSeq" id="XP_002730883.2">
    <property type="nucleotide sequence ID" value="XM_002730837.2"/>
</dbReference>
<dbReference type="PANTHER" id="PTHR13601">
    <property type="entry name" value="GAMETOGENETIN-BINDING PROTEIN 2"/>
    <property type="match status" value="1"/>
</dbReference>
<evidence type="ECO:0000256" key="1">
    <source>
        <dbReference type="SAM" id="MobiDB-lite"/>
    </source>
</evidence>
<evidence type="ECO:0000313" key="2">
    <source>
        <dbReference type="Proteomes" id="UP000694865"/>
    </source>
</evidence>
<protein>
    <submittedName>
        <fullName evidence="3">Gametogenetin-binding protein 2-like</fullName>
    </submittedName>
</protein>
<feature type="compositionally biased region" description="Basic and acidic residues" evidence="1">
    <location>
        <begin position="401"/>
        <end position="412"/>
    </location>
</feature>
<feature type="compositionally biased region" description="Basic residues" evidence="1">
    <location>
        <begin position="374"/>
        <end position="386"/>
    </location>
</feature>
<organism evidence="2 3">
    <name type="scientific">Saccoglossus kowalevskii</name>
    <name type="common">Acorn worm</name>
    <dbReference type="NCBI Taxonomy" id="10224"/>
    <lineage>
        <taxon>Eukaryota</taxon>
        <taxon>Metazoa</taxon>
        <taxon>Hemichordata</taxon>
        <taxon>Enteropneusta</taxon>
        <taxon>Harrimaniidae</taxon>
        <taxon>Saccoglossus</taxon>
    </lineage>
</organism>